<dbReference type="AlphaFoldDB" id="Q9NAE9"/>
<evidence type="ECO:0000313" key="3">
    <source>
        <dbReference type="EMBL" id="CAB55057.1"/>
    </source>
</evidence>
<protein>
    <recommendedName>
        <fullName evidence="2">Phospholipid scramblase</fullName>
    </recommendedName>
</protein>
<dbReference type="Bgee" id="WBGene00013052">
    <property type="expression patterns" value="Expressed in pharyngeal muscle cell (C elegans) and 3 other cell types or tissues"/>
</dbReference>
<dbReference type="PhylomeDB" id="Q9NAE9"/>
<dbReference type="ExpressionAtlas" id="Q9NAE9">
    <property type="expression patterns" value="baseline and differential"/>
</dbReference>
<proteinExistence type="inferred from homology"/>
<organism evidence="3 4">
    <name type="scientific">Caenorhabditis elegans</name>
    <dbReference type="NCBI Taxonomy" id="6239"/>
    <lineage>
        <taxon>Eukaryota</taxon>
        <taxon>Metazoa</taxon>
        <taxon>Ecdysozoa</taxon>
        <taxon>Nematoda</taxon>
        <taxon>Chromadorea</taxon>
        <taxon>Rhabditida</taxon>
        <taxon>Rhabditina</taxon>
        <taxon>Rhabditomorpha</taxon>
        <taxon>Rhabditoidea</taxon>
        <taxon>Rhabditidae</taxon>
        <taxon>Peloderinae</taxon>
        <taxon>Caenorhabditis</taxon>
    </lineage>
</organism>
<evidence type="ECO:0000313" key="5">
    <source>
        <dbReference type="WormBase" id="Y50E8A.9a"/>
    </source>
</evidence>
<comment type="similarity">
    <text evidence="1 2">Belongs to the phospholipid scramblase family.</text>
</comment>
<gene>
    <name evidence="3 5" type="primary">scrm-7</name>
    <name evidence="3" type="ORF">CELE_Y50E8A.9</name>
    <name evidence="5" type="ORF">Y50E8A.9</name>
</gene>
<reference evidence="3 4" key="1">
    <citation type="journal article" date="1998" name="Science">
        <title>Genome sequence of the nematode C. elegans: a platform for investigating biology.</title>
        <authorList>
            <consortium name="The C. elegans sequencing consortium"/>
            <person name="Sulson J.E."/>
            <person name="Waterston R."/>
        </authorList>
    </citation>
    <scope>NUCLEOTIDE SEQUENCE [LARGE SCALE GENOMIC DNA]</scope>
    <source>
        <strain evidence="3 4">Bristol N2</strain>
    </source>
</reference>
<dbReference type="CTD" id="190110"/>
<dbReference type="GO" id="GO:0005886">
    <property type="term" value="C:plasma membrane"/>
    <property type="evidence" value="ECO:0000318"/>
    <property type="project" value="GO_Central"/>
</dbReference>
<dbReference type="PANTHER" id="PTHR23248">
    <property type="entry name" value="PHOSPHOLIPID SCRAMBLASE-RELATED"/>
    <property type="match status" value="1"/>
</dbReference>
<keyword evidence="2" id="KW-0106">Calcium</keyword>
<keyword evidence="2" id="KW-0449">Lipoprotein</keyword>
<dbReference type="RefSeq" id="NP_506646.1">
    <property type="nucleotide sequence ID" value="NM_074245.3"/>
</dbReference>
<dbReference type="GeneID" id="190110"/>
<dbReference type="PIR" id="T31618">
    <property type="entry name" value="T31618"/>
</dbReference>
<keyword evidence="4" id="KW-1185">Reference proteome</keyword>
<dbReference type="Proteomes" id="UP000001940">
    <property type="component" value="Chromosome V"/>
</dbReference>
<dbReference type="FunCoup" id="Q9NAE9">
    <property type="interactions" value="51"/>
</dbReference>
<accession>Q9NAE9</accession>
<dbReference type="STRING" id="6239.Y50E8A.9a.1"/>
<keyword evidence="2" id="KW-0564">Palmitate</keyword>
<dbReference type="UCSC" id="Y50E8A.9">
    <property type="organism name" value="c. elegans"/>
</dbReference>
<dbReference type="HOGENOM" id="CLU_950711_0_0_1"/>
<dbReference type="Pfam" id="PF03803">
    <property type="entry name" value="Scramblase"/>
    <property type="match status" value="1"/>
</dbReference>
<evidence type="ECO:0000256" key="1">
    <source>
        <dbReference type="ARBA" id="ARBA00005350"/>
    </source>
</evidence>
<comment type="function">
    <text evidence="2">May mediate accelerated ATP-independent bidirectional transbilayer migration of phospholipids upon binding calcium ions that results in a loss of phospholipid asymmetry in the plasma membrane.</text>
</comment>
<dbReference type="InParanoid" id="Q9NAE9"/>
<dbReference type="EMBL" id="BX284605">
    <property type="protein sequence ID" value="CAB55057.1"/>
    <property type="molecule type" value="Genomic_DNA"/>
</dbReference>
<dbReference type="OrthoDB" id="191150at2759"/>
<sequence length="293" mass="32959">MTMETKQDDVEADGSEVRAQAGRGGHMPQVRSTPIVLPNQVASMPVRMTGFNNLPAHNVLDMISRTNSMMVVQALEPLEIATGIETPNQYVVHDMYCRPIMNCMERSNGFARQMQGSHRSFAMMCTDLFGAHVMQCHRDQPWGSFTDHLTTQFLGQNIGIMSRTHGDVNFHLLGAGSNQSLLIRSPLFAASGGTRSFPVMTYNGMRVGEIVRLYPGYMQEMYSDADTYIVHFPMDLPPILKLLLISSVFLIDFTFFENNGQQNNMYRGYGGSHYVRQRSYHSGFSSGYFPGFY</sequence>
<dbReference type="GO" id="GO:0017121">
    <property type="term" value="P:plasma membrane phospholipid scrambling"/>
    <property type="evidence" value="ECO:0000318"/>
    <property type="project" value="GO_Central"/>
</dbReference>
<dbReference type="PaxDb" id="6239-Y50E8A.9a"/>
<dbReference type="GO" id="GO:0017128">
    <property type="term" value="F:phospholipid scramblase activity"/>
    <property type="evidence" value="ECO:0000318"/>
    <property type="project" value="GO_Central"/>
</dbReference>
<dbReference type="AGR" id="WB:WBGene00013052"/>
<dbReference type="IntAct" id="Q9NAE9">
    <property type="interactions" value="6"/>
</dbReference>
<dbReference type="InterPro" id="IPR005552">
    <property type="entry name" value="Scramblase"/>
</dbReference>
<evidence type="ECO:0000313" key="4">
    <source>
        <dbReference type="Proteomes" id="UP000001940"/>
    </source>
</evidence>
<name>Q9NAE9_CAEEL</name>
<dbReference type="DIP" id="DIP-26738N"/>
<dbReference type="PANTHER" id="PTHR23248:SF64">
    <property type="entry name" value="PHOSPHOLIPID SCRAMBLASE"/>
    <property type="match status" value="1"/>
</dbReference>
<comment type="cofactor">
    <cofactor evidence="2">
        <name>Ca(2+)</name>
        <dbReference type="ChEBI" id="CHEBI:29108"/>
    </cofactor>
</comment>
<dbReference type="eggNOG" id="KOG0621">
    <property type="taxonomic scope" value="Eukaryota"/>
</dbReference>
<dbReference type="WormBase" id="Y50E8A.9a">
    <property type="protein sequence ID" value="CE22316"/>
    <property type="gene ID" value="WBGene00013052"/>
    <property type="gene designation" value="scrm-7"/>
</dbReference>
<evidence type="ECO:0000256" key="2">
    <source>
        <dbReference type="RuleBase" id="RU363116"/>
    </source>
</evidence>